<dbReference type="GO" id="GO:0032259">
    <property type="term" value="P:methylation"/>
    <property type="evidence" value="ECO:0007669"/>
    <property type="project" value="UniProtKB-KW"/>
</dbReference>
<dbReference type="EMBL" id="PNQX01000001">
    <property type="protein sequence ID" value="PMQ21691.1"/>
    <property type="molecule type" value="Genomic_DNA"/>
</dbReference>
<dbReference type="InterPro" id="IPR029063">
    <property type="entry name" value="SAM-dependent_MTases_sf"/>
</dbReference>
<dbReference type="RefSeq" id="WP_096256707.1">
    <property type="nucleotide sequence ID" value="NZ_JBQECM010000069.1"/>
</dbReference>
<keyword evidence="2" id="KW-0808">Transferase</keyword>
<comment type="caution">
    <text evidence="2">The sequence shown here is derived from an EMBL/GenBank/DDBJ whole genome shotgun (WGS) entry which is preliminary data.</text>
</comment>
<dbReference type="AlphaFoldDB" id="A0A2N7S6C2"/>
<keyword evidence="2" id="KW-0489">Methyltransferase</keyword>
<name>A0A2N7S6C2_9MICC</name>
<accession>A0A2N7S6C2</accession>
<evidence type="ECO:0000259" key="1">
    <source>
        <dbReference type="Pfam" id="PF13649"/>
    </source>
</evidence>
<evidence type="ECO:0000313" key="3">
    <source>
        <dbReference type="Proteomes" id="UP000235739"/>
    </source>
</evidence>
<proteinExistence type="predicted"/>
<dbReference type="Gene3D" id="3.40.50.150">
    <property type="entry name" value="Vaccinia Virus protein VP39"/>
    <property type="match status" value="1"/>
</dbReference>
<dbReference type="SUPFAM" id="SSF53335">
    <property type="entry name" value="S-adenosyl-L-methionine-dependent methyltransferases"/>
    <property type="match status" value="1"/>
</dbReference>
<dbReference type="Proteomes" id="UP000235739">
    <property type="component" value="Unassembled WGS sequence"/>
</dbReference>
<protein>
    <submittedName>
        <fullName evidence="2">Bifunctional 2-polyprenyl-6-hydroxyphenol methylase/3-demethylubiquinol 3-O-methyltransferase UbiG</fullName>
    </submittedName>
</protein>
<dbReference type="Pfam" id="PF13649">
    <property type="entry name" value="Methyltransf_25"/>
    <property type="match status" value="1"/>
</dbReference>
<evidence type="ECO:0000313" key="2">
    <source>
        <dbReference type="EMBL" id="PMQ21691.1"/>
    </source>
</evidence>
<organism evidence="2 3">
    <name type="scientific">Glutamicibacter arilaitensis</name>
    <dbReference type="NCBI Taxonomy" id="256701"/>
    <lineage>
        <taxon>Bacteria</taxon>
        <taxon>Bacillati</taxon>
        <taxon>Actinomycetota</taxon>
        <taxon>Actinomycetes</taxon>
        <taxon>Micrococcales</taxon>
        <taxon>Micrococcaceae</taxon>
        <taxon>Glutamicibacter</taxon>
    </lineage>
</organism>
<dbReference type="GO" id="GO:0008168">
    <property type="term" value="F:methyltransferase activity"/>
    <property type="evidence" value="ECO:0007669"/>
    <property type="project" value="UniProtKB-KW"/>
</dbReference>
<reference evidence="2 3" key="1">
    <citation type="journal article" date="2017" name="Elife">
        <title>Extensive horizontal gene transfer in cheese-associated bacteria.</title>
        <authorList>
            <person name="Bonham K.S."/>
            <person name="Wolfe B.E."/>
            <person name="Dutton R.J."/>
        </authorList>
    </citation>
    <scope>NUCLEOTIDE SEQUENCE [LARGE SCALE GENOMIC DNA]</scope>
    <source>
        <strain evidence="2 3">JB182</strain>
    </source>
</reference>
<gene>
    <name evidence="2" type="ORF">CIK84_09240</name>
</gene>
<dbReference type="InterPro" id="IPR041698">
    <property type="entry name" value="Methyltransf_25"/>
</dbReference>
<feature type="domain" description="Methyltransferase" evidence="1">
    <location>
        <begin position="39"/>
        <end position="137"/>
    </location>
</feature>
<dbReference type="CDD" id="cd02440">
    <property type="entry name" value="AdoMet_MTases"/>
    <property type="match status" value="1"/>
</dbReference>
<sequence length="208" mass="22752">MGTNYDAYAAKMRALTLDGTDLEVVARFTDMLCHRESQVLDIGCGVGNTVNALRRMGHHAYGIDPTPQVLEVAAELFDGTWFRQLSANQLESASLRSHGLPEQYDAILLAGNVPAFIPREQLRGIFSLADQVLSSSGVLIIGTTSHTKGGSADQDELRQGTSLQLMQRFSDWHLSPYQSDSPWSVSVYAHIKQRSGFPSPDGIFVLPS</sequence>